<evidence type="ECO:0000256" key="1">
    <source>
        <dbReference type="ARBA" id="ARBA00001974"/>
    </source>
</evidence>
<evidence type="ECO:0000256" key="2">
    <source>
        <dbReference type="ARBA" id="ARBA00010790"/>
    </source>
</evidence>
<dbReference type="PANTHER" id="PTHR11552:SF147">
    <property type="entry name" value="CHOLINE DEHYDROGENASE, MITOCHONDRIAL"/>
    <property type="match status" value="1"/>
</dbReference>
<dbReference type="EMBL" id="UYYB01128124">
    <property type="protein sequence ID" value="VDM84180.1"/>
    <property type="molecule type" value="Genomic_DNA"/>
</dbReference>
<name>A0A3P7JF07_STRVU</name>
<gene>
    <name evidence="6" type="ORF">SVUK_LOCUS19178</name>
</gene>
<dbReference type="InterPro" id="IPR000172">
    <property type="entry name" value="GMC_OxRdtase_N"/>
</dbReference>
<dbReference type="GO" id="GO:0050660">
    <property type="term" value="F:flavin adenine dinucleotide binding"/>
    <property type="evidence" value="ECO:0007669"/>
    <property type="project" value="InterPro"/>
</dbReference>
<evidence type="ECO:0000259" key="5">
    <source>
        <dbReference type="PROSITE" id="PS00624"/>
    </source>
</evidence>
<sequence>MDRNLLLDPQYLIFGAFPPVTAGEPLGRAFRCGARRLHVSNCRNARWRDSYKMGYIEPDLGEKKPTHIVIGAGSAGSVIANRLTENPNNRVLLIEAGPQDYCGKQHPIGTTEDVNGFKQEGLGNFDLTIDNGVSREKIYCEGDVILCGGAINSPQLLMLSGIGPADHLRAHEILSRLTYRVLVKI</sequence>
<keyword evidence="3" id="KW-0285">Flavoprotein</keyword>
<evidence type="ECO:0000313" key="6">
    <source>
        <dbReference type="EMBL" id="VDM84180.1"/>
    </source>
</evidence>
<keyword evidence="4" id="KW-0274">FAD</keyword>
<dbReference type="PROSITE" id="PS00624">
    <property type="entry name" value="GMC_OXRED_2"/>
    <property type="match status" value="1"/>
</dbReference>
<dbReference type="Pfam" id="PF00732">
    <property type="entry name" value="GMC_oxred_N"/>
    <property type="match status" value="1"/>
</dbReference>
<protein>
    <recommendedName>
        <fullName evidence="5">Glucose-methanol-choline oxidoreductase N-terminal domain-containing protein</fullName>
    </recommendedName>
</protein>
<dbReference type="Proteomes" id="UP000270094">
    <property type="component" value="Unassembled WGS sequence"/>
</dbReference>
<evidence type="ECO:0000313" key="7">
    <source>
        <dbReference type="Proteomes" id="UP000270094"/>
    </source>
</evidence>
<dbReference type="PANTHER" id="PTHR11552">
    <property type="entry name" value="GLUCOSE-METHANOL-CHOLINE GMC OXIDOREDUCTASE"/>
    <property type="match status" value="1"/>
</dbReference>
<feature type="domain" description="Glucose-methanol-choline oxidoreductase N-terminal" evidence="5">
    <location>
        <begin position="149"/>
        <end position="163"/>
    </location>
</feature>
<accession>A0A3P7JF07</accession>
<dbReference type="OrthoDB" id="269227at2759"/>
<dbReference type="SUPFAM" id="SSF51905">
    <property type="entry name" value="FAD/NAD(P)-binding domain"/>
    <property type="match status" value="1"/>
</dbReference>
<evidence type="ECO:0000256" key="3">
    <source>
        <dbReference type="ARBA" id="ARBA00022630"/>
    </source>
</evidence>
<proteinExistence type="inferred from homology"/>
<comment type="cofactor">
    <cofactor evidence="1">
        <name>FAD</name>
        <dbReference type="ChEBI" id="CHEBI:57692"/>
    </cofactor>
</comment>
<dbReference type="InterPro" id="IPR012132">
    <property type="entry name" value="GMC_OxRdtase"/>
</dbReference>
<reference evidence="6 7" key="1">
    <citation type="submission" date="2018-11" db="EMBL/GenBank/DDBJ databases">
        <authorList>
            <consortium name="Pathogen Informatics"/>
        </authorList>
    </citation>
    <scope>NUCLEOTIDE SEQUENCE [LARGE SCALE GENOMIC DNA]</scope>
</reference>
<dbReference type="Pfam" id="PF13450">
    <property type="entry name" value="NAD_binding_8"/>
    <property type="match status" value="1"/>
</dbReference>
<keyword evidence="7" id="KW-1185">Reference proteome</keyword>
<dbReference type="GO" id="GO:0016614">
    <property type="term" value="F:oxidoreductase activity, acting on CH-OH group of donors"/>
    <property type="evidence" value="ECO:0007669"/>
    <property type="project" value="InterPro"/>
</dbReference>
<comment type="similarity">
    <text evidence="2">Belongs to the GMC oxidoreductase family.</text>
</comment>
<dbReference type="InterPro" id="IPR036188">
    <property type="entry name" value="FAD/NAD-bd_sf"/>
</dbReference>
<dbReference type="Gene3D" id="3.50.50.60">
    <property type="entry name" value="FAD/NAD(P)-binding domain"/>
    <property type="match status" value="2"/>
</dbReference>
<organism evidence="6 7">
    <name type="scientific">Strongylus vulgaris</name>
    <name type="common">Blood worm</name>
    <dbReference type="NCBI Taxonomy" id="40348"/>
    <lineage>
        <taxon>Eukaryota</taxon>
        <taxon>Metazoa</taxon>
        <taxon>Ecdysozoa</taxon>
        <taxon>Nematoda</taxon>
        <taxon>Chromadorea</taxon>
        <taxon>Rhabditida</taxon>
        <taxon>Rhabditina</taxon>
        <taxon>Rhabditomorpha</taxon>
        <taxon>Strongyloidea</taxon>
        <taxon>Strongylidae</taxon>
        <taxon>Strongylus</taxon>
    </lineage>
</organism>
<dbReference type="AlphaFoldDB" id="A0A3P7JF07"/>
<evidence type="ECO:0000256" key="4">
    <source>
        <dbReference type="ARBA" id="ARBA00022827"/>
    </source>
</evidence>